<evidence type="ECO:0000259" key="14">
    <source>
        <dbReference type="PROSITE" id="PS50111"/>
    </source>
</evidence>
<dbReference type="PRINTS" id="PR00260">
    <property type="entry name" value="CHEMTRNSDUCR"/>
</dbReference>
<evidence type="ECO:0000256" key="2">
    <source>
        <dbReference type="ARBA" id="ARBA00022475"/>
    </source>
</evidence>
<dbReference type="PANTHER" id="PTHR32089">
    <property type="entry name" value="METHYL-ACCEPTING CHEMOTAXIS PROTEIN MCPB"/>
    <property type="match status" value="1"/>
</dbReference>
<feature type="coiled-coil region" evidence="12">
    <location>
        <begin position="252"/>
        <end position="279"/>
    </location>
</feature>
<keyword evidence="12" id="KW-0175">Coiled coil</keyword>
<comment type="subcellular location">
    <subcellularLocation>
        <location evidence="1">Cell inner membrane</location>
        <topology evidence="1">Multi-pass membrane protein</topology>
    </subcellularLocation>
</comment>
<dbReference type="CDD" id="cd06225">
    <property type="entry name" value="HAMP"/>
    <property type="match status" value="1"/>
</dbReference>
<keyword evidence="6 13" id="KW-0812">Transmembrane</keyword>
<evidence type="ECO:0000256" key="9">
    <source>
        <dbReference type="ARBA" id="ARBA00023224"/>
    </source>
</evidence>
<keyword evidence="18" id="KW-1185">Reference proteome</keyword>
<dbReference type="PROSITE" id="PS50192">
    <property type="entry name" value="T_SNARE"/>
    <property type="match status" value="1"/>
</dbReference>
<evidence type="ECO:0000256" key="6">
    <source>
        <dbReference type="ARBA" id="ARBA00022692"/>
    </source>
</evidence>
<dbReference type="PROSITE" id="PS50885">
    <property type="entry name" value="HAMP"/>
    <property type="match status" value="1"/>
</dbReference>
<proteinExistence type="inferred from homology"/>
<keyword evidence="8 13" id="KW-0472">Membrane</keyword>
<accession>A0A840ZQ81</accession>
<feature type="transmembrane region" description="Helical" evidence="13">
    <location>
        <begin position="185"/>
        <end position="210"/>
    </location>
</feature>
<feature type="domain" description="T-SNARE coiled-coil homology" evidence="15">
    <location>
        <begin position="452"/>
        <end position="514"/>
    </location>
</feature>
<evidence type="ECO:0000256" key="4">
    <source>
        <dbReference type="ARBA" id="ARBA00022500"/>
    </source>
</evidence>
<evidence type="ECO:0000256" key="3">
    <source>
        <dbReference type="ARBA" id="ARBA00022481"/>
    </source>
</evidence>
<evidence type="ECO:0000256" key="7">
    <source>
        <dbReference type="ARBA" id="ARBA00022989"/>
    </source>
</evidence>
<dbReference type="Pfam" id="PF00015">
    <property type="entry name" value="MCPsignal"/>
    <property type="match status" value="1"/>
</dbReference>
<evidence type="ECO:0000256" key="11">
    <source>
        <dbReference type="PROSITE-ProRule" id="PRU00284"/>
    </source>
</evidence>
<comment type="similarity">
    <text evidence="10">Belongs to the methyl-accepting chemotaxis (MCP) protein family.</text>
</comment>
<dbReference type="GO" id="GO:0006935">
    <property type="term" value="P:chemotaxis"/>
    <property type="evidence" value="ECO:0007669"/>
    <property type="project" value="UniProtKB-KW"/>
</dbReference>
<dbReference type="PANTHER" id="PTHR32089:SF112">
    <property type="entry name" value="LYSOZYME-LIKE PROTEIN-RELATED"/>
    <property type="match status" value="1"/>
</dbReference>
<comment type="caution">
    <text evidence="17">The sequence shown here is derived from an EMBL/GenBank/DDBJ whole genome shotgun (WGS) entry which is preliminary data.</text>
</comment>
<reference evidence="17 18" key="1">
    <citation type="submission" date="2020-08" db="EMBL/GenBank/DDBJ databases">
        <title>Genomic Encyclopedia of Type Strains, Phase IV (KMG-IV): sequencing the most valuable type-strain genomes for metagenomic binning, comparative biology and taxonomic classification.</title>
        <authorList>
            <person name="Goeker M."/>
        </authorList>
    </citation>
    <scope>NUCLEOTIDE SEQUENCE [LARGE SCALE GENOMIC DNA]</scope>
    <source>
        <strain evidence="17 18">DSM 2163</strain>
    </source>
</reference>
<feature type="domain" description="HAMP" evidence="16">
    <location>
        <begin position="207"/>
        <end position="260"/>
    </location>
</feature>
<name>A0A840ZQ81_9HYPH</name>
<evidence type="ECO:0000256" key="8">
    <source>
        <dbReference type="ARBA" id="ARBA00023136"/>
    </source>
</evidence>
<dbReference type="Gene3D" id="1.10.8.500">
    <property type="entry name" value="HAMP domain in histidine kinase"/>
    <property type="match status" value="1"/>
</dbReference>
<dbReference type="SUPFAM" id="SSF58104">
    <property type="entry name" value="Methyl-accepting chemotaxis protein (MCP) signaling domain"/>
    <property type="match status" value="1"/>
</dbReference>
<protein>
    <submittedName>
        <fullName evidence="17">Methyl-accepting chemotaxis protein</fullName>
    </submittedName>
</protein>
<dbReference type="Pfam" id="PF00672">
    <property type="entry name" value="HAMP"/>
    <property type="match status" value="1"/>
</dbReference>
<feature type="transmembrane region" description="Helical" evidence="13">
    <location>
        <begin position="12"/>
        <end position="34"/>
    </location>
</feature>
<dbReference type="RefSeq" id="WP_183572045.1">
    <property type="nucleotide sequence ID" value="NZ_JACHOP010000020.1"/>
</dbReference>
<dbReference type="InterPro" id="IPR004090">
    <property type="entry name" value="Chemotax_Me-accpt_rcpt"/>
</dbReference>
<feature type="domain" description="Methyl-accepting transducer" evidence="14">
    <location>
        <begin position="293"/>
        <end position="525"/>
    </location>
</feature>
<dbReference type="InterPro" id="IPR003660">
    <property type="entry name" value="HAMP_dom"/>
</dbReference>
<dbReference type="InterPro" id="IPR000727">
    <property type="entry name" value="T_SNARE_dom"/>
</dbReference>
<gene>
    <name evidence="17" type="ORF">HNR00_003924</name>
</gene>
<dbReference type="SMART" id="SM00304">
    <property type="entry name" value="HAMP"/>
    <property type="match status" value="1"/>
</dbReference>
<dbReference type="GO" id="GO:0004888">
    <property type="term" value="F:transmembrane signaling receptor activity"/>
    <property type="evidence" value="ECO:0007669"/>
    <property type="project" value="InterPro"/>
</dbReference>
<dbReference type="Gene3D" id="1.10.287.950">
    <property type="entry name" value="Methyl-accepting chemotaxis protein"/>
    <property type="match status" value="1"/>
</dbReference>
<dbReference type="SMART" id="SM00283">
    <property type="entry name" value="MA"/>
    <property type="match status" value="1"/>
</dbReference>
<sequence>MLPVTIKSRLIVMLSFMGLLLLISTGVGGAALVWSNASLKTTYDDRLVPLSQFLTMRDLCDKILETSRGAVEGQSAPKAAAQTIERALADLRRTWGDFLATTLTEEERKLADVMGGHLARNGKIVGDLAGHLSAGRLDAHAEAHETLTMRMPQITEAMSKLTALQLDEARAEYARSQVKADRLGVALLVCLLLACGGLGLGVVTVMGGVVRPLDRITATMGRLAGGDLAATIDGAGRRDEIGAMARAVGVFKEVMVAERDAAEAELRATEAKSRRAQTLDRATRDFEDEVSGLTRALSSAAAEMEATARGMSDSAAVTTEQSASVASAAEQMSSNVQTVASASEEMSSSIMEIAAQVAHSSGISDRAAADAARTDTIIRSLSEGTERIGAVVGMISAIAGQTNLLALNATIEAARAGEAGRGFAVVAGEVKELANQTSRATQTISEQIGAIQAQTHQAVAAIRAISQTIVELRAIATGVAAAMEEQGAATQEIVRNVSQAAQATQSVAGNVAAVRDIAGQTGAASAQVLVSASELSRRSDHLGAAVADFLATIKAA</sequence>
<dbReference type="Pfam" id="PF02203">
    <property type="entry name" value="TarH"/>
    <property type="match status" value="1"/>
</dbReference>
<keyword evidence="7 13" id="KW-1133">Transmembrane helix</keyword>
<keyword evidence="2" id="KW-1003">Cell membrane</keyword>
<evidence type="ECO:0000256" key="13">
    <source>
        <dbReference type="SAM" id="Phobius"/>
    </source>
</evidence>
<evidence type="ECO:0000256" key="10">
    <source>
        <dbReference type="ARBA" id="ARBA00029447"/>
    </source>
</evidence>
<dbReference type="AlphaFoldDB" id="A0A840ZQ81"/>
<evidence type="ECO:0000313" key="17">
    <source>
        <dbReference type="EMBL" id="MBB5759195.1"/>
    </source>
</evidence>
<keyword evidence="4" id="KW-0145">Chemotaxis</keyword>
<dbReference type="PROSITE" id="PS50111">
    <property type="entry name" value="CHEMOTAXIS_TRANSDUC_2"/>
    <property type="match status" value="1"/>
</dbReference>
<organism evidence="17 18">
    <name type="scientific">Methylorubrum rhodinum</name>
    <dbReference type="NCBI Taxonomy" id="29428"/>
    <lineage>
        <taxon>Bacteria</taxon>
        <taxon>Pseudomonadati</taxon>
        <taxon>Pseudomonadota</taxon>
        <taxon>Alphaproteobacteria</taxon>
        <taxon>Hyphomicrobiales</taxon>
        <taxon>Methylobacteriaceae</taxon>
        <taxon>Methylorubrum</taxon>
    </lineage>
</organism>
<evidence type="ECO:0000259" key="15">
    <source>
        <dbReference type="PROSITE" id="PS50192"/>
    </source>
</evidence>
<dbReference type="InterPro" id="IPR004089">
    <property type="entry name" value="MCPsignal_dom"/>
</dbReference>
<dbReference type="Proteomes" id="UP000583454">
    <property type="component" value="Unassembled WGS sequence"/>
</dbReference>
<evidence type="ECO:0000313" key="18">
    <source>
        <dbReference type="Proteomes" id="UP000583454"/>
    </source>
</evidence>
<dbReference type="GO" id="GO:0005886">
    <property type="term" value="C:plasma membrane"/>
    <property type="evidence" value="ECO:0007669"/>
    <property type="project" value="UniProtKB-SubCell"/>
</dbReference>
<dbReference type="InterPro" id="IPR003122">
    <property type="entry name" value="Tar_rcpt_lig-bd"/>
</dbReference>
<dbReference type="GO" id="GO:0007165">
    <property type="term" value="P:signal transduction"/>
    <property type="evidence" value="ECO:0007669"/>
    <property type="project" value="UniProtKB-KW"/>
</dbReference>
<keyword evidence="5" id="KW-0997">Cell inner membrane</keyword>
<keyword evidence="9 11" id="KW-0807">Transducer</keyword>
<evidence type="ECO:0000256" key="1">
    <source>
        <dbReference type="ARBA" id="ARBA00004429"/>
    </source>
</evidence>
<keyword evidence="3" id="KW-0488">Methylation</keyword>
<dbReference type="EMBL" id="JACHOP010000020">
    <property type="protein sequence ID" value="MBB5759195.1"/>
    <property type="molecule type" value="Genomic_DNA"/>
</dbReference>
<evidence type="ECO:0000259" key="16">
    <source>
        <dbReference type="PROSITE" id="PS50885"/>
    </source>
</evidence>
<evidence type="ECO:0000256" key="12">
    <source>
        <dbReference type="SAM" id="Coils"/>
    </source>
</evidence>
<evidence type="ECO:0000256" key="5">
    <source>
        <dbReference type="ARBA" id="ARBA00022519"/>
    </source>
</evidence>